<dbReference type="Proteomes" id="UP000309668">
    <property type="component" value="Unassembled WGS sequence"/>
</dbReference>
<dbReference type="GO" id="GO:0000160">
    <property type="term" value="P:phosphorelay signal transduction system"/>
    <property type="evidence" value="ECO:0007669"/>
    <property type="project" value="InterPro"/>
</dbReference>
<feature type="transmembrane region" description="Helical" evidence="3">
    <location>
        <begin position="192"/>
        <end position="215"/>
    </location>
</feature>
<comment type="caution">
    <text evidence="5">The sequence shown here is derived from an EMBL/GenBank/DDBJ whole genome shotgun (WGS) entry which is preliminary data.</text>
</comment>
<dbReference type="InterPro" id="IPR016032">
    <property type="entry name" value="Sig_transdc_resp-reg_C-effctor"/>
</dbReference>
<feature type="DNA-binding region" description="OmpR/PhoB-type" evidence="2">
    <location>
        <begin position="5"/>
        <end position="103"/>
    </location>
</feature>
<organism evidence="5 6">
    <name type="scientific">Qipengyuania marisflavi</name>
    <dbReference type="NCBI Taxonomy" id="2486356"/>
    <lineage>
        <taxon>Bacteria</taxon>
        <taxon>Pseudomonadati</taxon>
        <taxon>Pseudomonadota</taxon>
        <taxon>Alphaproteobacteria</taxon>
        <taxon>Sphingomonadales</taxon>
        <taxon>Erythrobacteraceae</taxon>
        <taxon>Qipengyuania</taxon>
    </lineage>
</organism>
<feature type="domain" description="OmpR/PhoB-type" evidence="4">
    <location>
        <begin position="5"/>
        <end position="103"/>
    </location>
</feature>
<dbReference type="GO" id="GO:0003677">
    <property type="term" value="F:DNA binding"/>
    <property type="evidence" value="ECO:0007669"/>
    <property type="project" value="UniProtKB-UniRule"/>
</dbReference>
<evidence type="ECO:0000259" key="4">
    <source>
        <dbReference type="PROSITE" id="PS51755"/>
    </source>
</evidence>
<feature type="transmembrane region" description="Helical" evidence="3">
    <location>
        <begin position="227"/>
        <end position="250"/>
    </location>
</feature>
<evidence type="ECO:0000256" key="1">
    <source>
        <dbReference type="ARBA" id="ARBA00023125"/>
    </source>
</evidence>
<keyword evidence="3" id="KW-1133">Transmembrane helix</keyword>
<name>A0A5S3P1U7_9SPHN</name>
<dbReference type="SUPFAM" id="SSF46894">
    <property type="entry name" value="C-terminal effector domain of the bipartite response regulators"/>
    <property type="match status" value="1"/>
</dbReference>
<reference evidence="5 6" key="1">
    <citation type="submission" date="2019-05" db="EMBL/GenBank/DDBJ databases">
        <title>Erythrobacter marisflavi sp. nov., isolated from isolated from water of an estuary environment.</title>
        <authorList>
            <person name="Yoon J.-H."/>
        </authorList>
    </citation>
    <scope>NUCLEOTIDE SEQUENCE [LARGE SCALE GENOMIC DNA]</scope>
    <source>
        <strain evidence="5 6">KEM-5</strain>
    </source>
</reference>
<dbReference type="CDD" id="cd00383">
    <property type="entry name" value="trans_reg_C"/>
    <property type="match status" value="1"/>
</dbReference>
<proteinExistence type="predicted"/>
<dbReference type="PROSITE" id="PS51755">
    <property type="entry name" value="OMPR_PHOB"/>
    <property type="match status" value="1"/>
</dbReference>
<dbReference type="EMBL" id="VCAO01000010">
    <property type="protein sequence ID" value="TMM45861.1"/>
    <property type="molecule type" value="Genomic_DNA"/>
</dbReference>
<gene>
    <name evidence="5" type="ORF">FEV51_12285</name>
</gene>
<dbReference type="AlphaFoldDB" id="A0A5S3P1U7"/>
<evidence type="ECO:0000256" key="2">
    <source>
        <dbReference type="PROSITE-ProRule" id="PRU01091"/>
    </source>
</evidence>
<dbReference type="Gene3D" id="1.10.10.10">
    <property type="entry name" value="Winged helix-like DNA-binding domain superfamily/Winged helix DNA-binding domain"/>
    <property type="match status" value="1"/>
</dbReference>
<feature type="transmembrane region" description="Helical" evidence="3">
    <location>
        <begin position="321"/>
        <end position="342"/>
    </location>
</feature>
<evidence type="ECO:0000256" key="3">
    <source>
        <dbReference type="SAM" id="Phobius"/>
    </source>
</evidence>
<sequence length="345" mass="34928">MIDSTNILRFGEFELDIANRQLRRAGAAIDLGSRYFDALLLLVSEAGSLVSKTRFMDEVWRGIPVTDEALTQCIRTLRRALGDDAANPRFIATVPKHGYRFLVLPEGGEDPIPQPVAAARWSGDMPGAIAGATTLAGGVAGALGGMFYGLAGTAGGAAVVPVLAAMVAALGILGGAGVGLGLATARVMRPQVAALLVAGGAVGGMAVGALGNLLGQDGLGLLTGQRIGPVTGVFEGLVLGTGAGLAAWLIMTRLDPRPAARLLGISACIGGCAGLFLHAAGGRLLGGSLLLVQQLLPDTQLALGRVATLFGEQEFGARSHAISAIIEGAVFTAAIGAALLLLKRR</sequence>
<evidence type="ECO:0000313" key="6">
    <source>
        <dbReference type="Proteomes" id="UP000309668"/>
    </source>
</evidence>
<keyword evidence="3" id="KW-0472">Membrane</keyword>
<dbReference type="SMART" id="SM00862">
    <property type="entry name" value="Trans_reg_C"/>
    <property type="match status" value="1"/>
</dbReference>
<feature type="transmembrane region" description="Helical" evidence="3">
    <location>
        <begin position="128"/>
        <end position="151"/>
    </location>
</feature>
<dbReference type="InterPro" id="IPR036388">
    <property type="entry name" value="WH-like_DNA-bd_sf"/>
</dbReference>
<keyword evidence="3" id="KW-0812">Transmembrane</keyword>
<keyword evidence="1 2" id="KW-0238">DNA-binding</keyword>
<evidence type="ECO:0000313" key="5">
    <source>
        <dbReference type="EMBL" id="TMM45861.1"/>
    </source>
</evidence>
<feature type="transmembrane region" description="Helical" evidence="3">
    <location>
        <begin position="262"/>
        <end position="281"/>
    </location>
</feature>
<dbReference type="InterPro" id="IPR001867">
    <property type="entry name" value="OmpR/PhoB-type_DNA-bd"/>
</dbReference>
<dbReference type="Pfam" id="PF00486">
    <property type="entry name" value="Trans_reg_C"/>
    <property type="match status" value="1"/>
</dbReference>
<feature type="transmembrane region" description="Helical" evidence="3">
    <location>
        <begin position="157"/>
        <end position="180"/>
    </location>
</feature>
<protein>
    <submittedName>
        <fullName evidence="5">Transcriptional regulator</fullName>
    </submittedName>
</protein>
<keyword evidence="6" id="KW-1185">Reference proteome</keyword>
<accession>A0A5S3P1U7</accession>
<dbReference type="GO" id="GO:0006355">
    <property type="term" value="P:regulation of DNA-templated transcription"/>
    <property type="evidence" value="ECO:0007669"/>
    <property type="project" value="InterPro"/>
</dbReference>
<dbReference type="OrthoDB" id="54411at2"/>
<dbReference type="RefSeq" id="WP_138619367.1">
    <property type="nucleotide sequence ID" value="NZ_VCAO01000010.1"/>
</dbReference>